<feature type="non-terminal residue" evidence="2">
    <location>
        <position position="250"/>
    </location>
</feature>
<dbReference type="Proteomes" id="UP000479000">
    <property type="component" value="Unassembled WGS sequence"/>
</dbReference>
<evidence type="ECO:0000256" key="1">
    <source>
        <dbReference type="SAM" id="MobiDB-lite"/>
    </source>
</evidence>
<sequence length="250" mass="28507">MALATVRRPPPPPDYSAIMALTTVRRPPPPPDYSALAKPPTKHQTETPRKLTYAQTARVGLASAKRQPPSAPYQAEILDLGKSIAIGSLRRKFPGIREEREKLWRNTFQSVRLFRPLGELPCRRNLRRKLIFLLISTNPTWPKFRSKILQNAHLSIAVFDIFEKFEQGVVKFAQEWREGVGTVGEEKVFDDHGDRCRRRQFDDHVLFVAQEIDKSGIDEDRAPSISILEVSASLLLKGRSHNLTTYDVTR</sequence>
<evidence type="ECO:0000313" key="2">
    <source>
        <dbReference type="EMBL" id="CAB0015405.1"/>
    </source>
</evidence>
<name>A0A6H5HGN5_9HEMI</name>
<proteinExistence type="predicted"/>
<dbReference type="AlphaFoldDB" id="A0A6H5HGN5"/>
<accession>A0A6H5HGN5</accession>
<protein>
    <submittedName>
        <fullName evidence="2">Uncharacterized protein</fullName>
    </submittedName>
</protein>
<organism evidence="2 3">
    <name type="scientific">Nesidiocoris tenuis</name>
    <dbReference type="NCBI Taxonomy" id="355587"/>
    <lineage>
        <taxon>Eukaryota</taxon>
        <taxon>Metazoa</taxon>
        <taxon>Ecdysozoa</taxon>
        <taxon>Arthropoda</taxon>
        <taxon>Hexapoda</taxon>
        <taxon>Insecta</taxon>
        <taxon>Pterygota</taxon>
        <taxon>Neoptera</taxon>
        <taxon>Paraneoptera</taxon>
        <taxon>Hemiptera</taxon>
        <taxon>Heteroptera</taxon>
        <taxon>Panheteroptera</taxon>
        <taxon>Cimicomorpha</taxon>
        <taxon>Miridae</taxon>
        <taxon>Dicyphina</taxon>
        <taxon>Nesidiocoris</taxon>
    </lineage>
</organism>
<dbReference type="EMBL" id="CADCXU010029016">
    <property type="protein sequence ID" value="CAB0015405.1"/>
    <property type="molecule type" value="Genomic_DNA"/>
</dbReference>
<gene>
    <name evidence="2" type="ORF">NTEN_LOCUS19745</name>
</gene>
<reference evidence="2 3" key="1">
    <citation type="submission" date="2020-02" db="EMBL/GenBank/DDBJ databases">
        <authorList>
            <person name="Ferguson B K."/>
        </authorList>
    </citation>
    <scope>NUCLEOTIDE SEQUENCE [LARGE SCALE GENOMIC DNA]</scope>
</reference>
<feature type="region of interest" description="Disordered" evidence="1">
    <location>
        <begin position="23"/>
        <end position="49"/>
    </location>
</feature>
<keyword evidence="3" id="KW-1185">Reference proteome</keyword>
<evidence type="ECO:0000313" key="3">
    <source>
        <dbReference type="Proteomes" id="UP000479000"/>
    </source>
</evidence>